<proteinExistence type="inferred from homology"/>
<evidence type="ECO:0000256" key="1">
    <source>
        <dbReference type="ARBA" id="ARBA00005857"/>
    </source>
</evidence>
<keyword evidence="3" id="KW-0677">Repeat</keyword>
<evidence type="ECO:0000256" key="5">
    <source>
        <dbReference type="SAM" id="MobiDB-lite"/>
    </source>
</evidence>
<evidence type="ECO:0000256" key="4">
    <source>
        <dbReference type="ARBA" id="ARBA00022803"/>
    </source>
</evidence>
<dbReference type="SUPFAM" id="SSF48452">
    <property type="entry name" value="TPR-like"/>
    <property type="match status" value="1"/>
</dbReference>
<dbReference type="InterPro" id="IPR033891">
    <property type="entry name" value="TTC38"/>
</dbReference>
<dbReference type="Gene3D" id="1.25.40.10">
    <property type="entry name" value="Tetratricopeptide repeat domain"/>
    <property type="match status" value="1"/>
</dbReference>
<evidence type="ECO:0000313" key="6">
    <source>
        <dbReference type="EMBL" id="SVA96604.1"/>
    </source>
</evidence>
<dbReference type="AlphaFoldDB" id="A0A382A5C2"/>
<dbReference type="EMBL" id="UINC01023935">
    <property type="protein sequence ID" value="SVA96604.1"/>
    <property type="molecule type" value="Genomic_DNA"/>
</dbReference>
<dbReference type="InterPro" id="IPR011990">
    <property type="entry name" value="TPR-like_helical_dom_sf"/>
</dbReference>
<dbReference type="CDD" id="cd05804">
    <property type="entry name" value="StaR_like"/>
    <property type="match status" value="1"/>
</dbReference>
<reference evidence="6" key="1">
    <citation type="submission" date="2018-05" db="EMBL/GenBank/DDBJ databases">
        <authorList>
            <person name="Lanie J.A."/>
            <person name="Ng W.-L."/>
            <person name="Kazmierczak K.M."/>
            <person name="Andrzejewski T.M."/>
            <person name="Davidsen T.M."/>
            <person name="Wayne K.J."/>
            <person name="Tettelin H."/>
            <person name="Glass J.I."/>
            <person name="Rusch D."/>
            <person name="Podicherti R."/>
            <person name="Tsui H.-C.T."/>
            <person name="Winkler M.E."/>
        </authorList>
    </citation>
    <scope>NUCLEOTIDE SEQUENCE</scope>
</reference>
<organism evidence="6">
    <name type="scientific">marine metagenome</name>
    <dbReference type="NCBI Taxonomy" id="408172"/>
    <lineage>
        <taxon>unclassified sequences</taxon>
        <taxon>metagenomes</taxon>
        <taxon>ecological metagenomes</taxon>
    </lineage>
</organism>
<dbReference type="PANTHER" id="PTHR16263:SF4">
    <property type="entry name" value="TETRATRICOPEPTIDE REPEAT PROTEIN 38"/>
    <property type="match status" value="1"/>
</dbReference>
<evidence type="ECO:0000256" key="2">
    <source>
        <dbReference type="ARBA" id="ARBA00019992"/>
    </source>
</evidence>
<gene>
    <name evidence="6" type="ORF">METZ01_LOCUS149458</name>
</gene>
<accession>A0A382A5C2</accession>
<keyword evidence="4" id="KW-0802">TPR repeat</keyword>
<dbReference type="PANTHER" id="PTHR16263">
    <property type="entry name" value="TETRATRICOPEPTIDE REPEAT PROTEIN 38"/>
    <property type="match status" value="1"/>
</dbReference>
<evidence type="ECO:0000256" key="3">
    <source>
        <dbReference type="ARBA" id="ARBA00022737"/>
    </source>
</evidence>
<feature type="region of interest" description="Disordered" evidence="5">
    <location>
        <begin position="452"/>
        <end position="474"/>
    </location>
</feature>
<name>A0A382A5C2_9ZZZZ</name>
<protein>
    <recommendedName>
        <fullName evidence="2">Tetratricopeptide repeat protein 38</fullName>
    </recommendedName>
</protein>
<comment type="similarity">
    <text evidence="1">Belongs to the TTC38 family.</text>
</comment>
<sequence>MVKDFGAKDRYGLHISTASATAAEKLVEGVDLALESAWGADEKFQEALHADEGFALAHAGLAFRHMVGGRASDARKSVQEAQSLATGTSRREQQQIEIIARWANGKGTEALILVNEHLAEYPRDMLIVRLAQRLFVLGCSSVGAGVANYPREHFALMKKVAPAYGDDWAFLAQNSFAHHEVGLLDEALTMAERALEERPTDAVASHSVAHVYFERADSSSGAEFLERWLPGFDNRAPYHVHLSWHLALFELAMGRYQNALEVYSKDIRPSVVAKSAISLNDSASLMWRLQIYGSAAPSSLMEELDTQAAPAADNPGSVAFRDSHAALAFAVANDDESLTRMMDGLKAAADKGDKLVGDVTLPLVRGITAFMHQDYDEAVRLMGPLFGSEASYDQLSRIGGSHAQREVFEDTLTEAYLRARQFENAEALLENRLKRRETPRDLFWLARAQQATGKPEAAEASVQQVRDAWSNADPESQEIVALSGLAKSLS</sequence>